<dbReference type="SUPFAM" id="SSF51011">
    <property type="entry name" value="Glycosyl hydrolase domain"/>
    <property type="match status" value="1"/>
</dbReference>
<evidence type="ECO:0000259" key="7">
    <source>
        <dbReference type="SMART" id="SM00642"/>
    </source>
</evidence>
<dbReference type="Gene3D" id="2.40.30.140">
    <property type="match status" value="1"/>
</dbReference>
<dbReference type="InterPro" id="IPR013780">
    <property type="entry name" value="Glyco_hydro_b"/>
</dbReference>
<dbReference type="SMART" id="SM00642">
    <property type="entry name" value="Aamy"/>
    <property type="match status" value="1"/>
</dbReference>
<sequence>MSALTCNPDQAAHQLPTPGNDTLFQAFEWNVPADNKHWQRLIGAIPKLKAIGIDNIWLPPSCKAASPEGNGYDIYDLYDLGEFDQKGSKATKWGTKEELLELCKVAKENDMGLYWDAVLNHKAGADKTERCRIVEVDNDDRTKEASEAYEIEGWLGFDFPGRGDKYSTQKYHWSHFSGTDFNHETGKKAIYKILGDNKGWSKSVDSEGGNADYMMFADLDYSHPEVQADVKNWGVWITKELGLKGFRLDAVQHFSERFTNEWVDNLREQCGDDMFIVGEFWTGDTETMSKWLEDMGHKFSLYDAPLLYNFNRISTTEKGDLRKVFDGSLVQKQPVNAVTVVMNHDTQPGQTVATPVEGYFKPLAYALILLRREGYPCPFYGDLYGMKGENPEPPSCGGKLADIILARKSYAYGDQEDYWDQCNCIGFVRRGTWDRPNGMAVVMSNADAGEIRMAVGDMHKGEKWTDLLGWEQGEVVIDDEGFGLFKTPGVSMAIWVNCEAEGRERFPTNFDSNIYGEEKD</sequence>
<dbReference type="CDD" id="cd11318">
    <property type="entry name" value="AmyAc_bac_fung_AmyA"/>
    <property type="match status" value="1"/>
</dbReference>
<dbReference type="Proteomes" id="UP000799428">
    <property type="component" value="Unassembled WGS sequence"/>
</dbReference>
<dbReference type="SUPFAM" id="SSF51445">
    <property type="entry name" value="(Trans)glycosidases"/>
    <property type="match status" value="1"/>
</dbReference>
<evidence type="ECO:0000256" key="6">
    <source>
        <dbReference type="ARBA" id="ARBA00023295"/>
    </source>
</evidence>
<keyword evidence="3" id="KW-0479">Metal-binding</keyword>
<comment type="cofactor">
    <cofactor evidence="1">
        <name>Ca(2+)</name>
        <dbReference type="ChEBI" id="CHEBI:29108"/>
    </cofactor>
</comment>
<keyword evidence="6" id="KW-0326">Glycosidase</keyword>
<dbReference type="OrthoDB" id="550577at2759"/>
<dbReference type="NCBIfam" id="NF006968">
    <property type="entry name" value="PRK09441.1-1"/>
    <property type="match status" value="1"/>
</dbReference>
<evidence type="ECO:0000256" key="3">
    <source>
        <dbReference type="ARBA" id="ARBA00022723"/>
    </source>
</evidence>
<proteinExistence type="inferred from homology"/>
<dbReference type="GO" id="GO:0005975">
    <property type="term" value="P:carbohydrate metabolic process"/>
    <property type="evidence" value="ECO:0007669"/>
    <property type="project" value="InterPro"/>
</dbReference>
<evidence type="ECO:0000256" key="2">
    <source>
        <dbReference type="ARBA" id="ARBA00008061"/>
    </source>
</evidence>
<dbReference type="GO" id="GO:0004553">
    <property type="term" value="F:hydrolase activity, hydrolyzing O-glycosyl compounds"/>
    <property type="evidence" value="ECO:0007669"/>
    <property type="project" value="InterPro"/>
</dbReference>
<keyword evidence="5" id="KW-0119">Carbohydrate metabolism</keyword>
<accession>A0A6G1KS13</accession>
<dbReference type="InterPro" id="IPR006047">
    <property type="entry name" value="GH13_cat_dom"/>
</dbReference>
<dbReference type="AlphaFoldDB" id="A0A6G1KS13"/>
<organism evidence="8 9">
    <name type="scientific">Pleomassaria siparia CBS 279.74</name>
    <dbReference type="NCBI Taxonomy" id="1314801"/>
    <lineage>
        <taxon>Eukaryota</taxon>
        <taxon>Fungi</taxon>
        <taxon>Dikarya</taxon>
        <taxon>Ascomycota</taxon>
        <taxon>Pezizomycotina</taxon>
        <taxon>Dothideomycetes</taxon>
        <taxon>Pleosporomycetidae</taxon>
        <taxon>Pleosporales</taxon>
        <taxon>Pleomassariaceae</taxon>
        <taxon>Pleomassaria</taxon>
    </lineage>
</organism>
<dbReference type="PIRSF" id="PIRSF001021">
    <property type="entry name" value="Alph-amls_thrmst"/>
    <property type="match status" value="1"/>
</dbReference>
<dbReference type="InterPro" id="IPR013776">
    <property type="entry name" value="A-amylase_thermo"/>
</dbReference>
<dbReference type="GO" id="GO:0005509">
    <property type="term" value="F:calcium ion binding"/>
    <property type="evidence" value="ECO:0007669"/>
    <property type="project" value="InterPro"/>
</dbReference>
<gene>
    <name evidence="8" type="ORF">K504DRAFT_457755</name>
</gene>
<dbReference type="EMBL" id="MU005764">
    <property type="protein sequence ID" value="KAF2715600.1"/>
    <property type="molecule type" value="Genomic_DNA"/>
</dbReference>
<dbReference type="NCBIfam" id="NF006969">
    <property type="entry name" value="PRK09441.1-2"/>
    <property type="match status" value="1"/>
</dbReference>
<keyword evidence="9" id="KW-1185">Reference proteome</keyword>
<evidence type="ECO:0000313" key="8">
    <source>
        <dbReference type="EMBL" id="KAF2715600.1"/>
    </source>
</evidence>
<evidence type="ECO:0000313" key="9">
    <source>
        <dbReference type="Proteomes" id="UP000799428"/>
    </source>
</evidence>
<dbReference type="Gene3D" id="3.20.20.80">
    <property type="entry name" value="Glycosidases"/>
    <property type="match status" value="1"/>
</dbReference>
<evidence type="ECO:0000256" key="1">
    <source>
        <dbReference type="ARBA" id="ARBA00001913"/>
    </source>
</evidence>
<reference evidence="8" key="1">
    <citation type="journal article" date="2020" name="Stud. Mycol.">
        <title>101 Dothideomycetes genomes: a test case for predicting lifestyles and emergence of pathogens.</title>
        <authorList>
            <person name="Haridas S."/>
            <person name="Albert R."/>
            <person name="Binder M."/>
            <person name="Bloem J."/>
            <person name="Labutti K."/>
            <person name="Salamov A."/>
            <person name="Andreopoulos B."/>
            <person name="Baker S."/>
            <person name="Barry K."/>
            <person name="Bills G."/>
            <person name="Bluhm B."/>
            <person name="Cannon C."/>
            <person name="Castanera R."/>
            <person name="Culley D."/>
            <person name="Daum C."/>
            <person name="Ezra D."/>
            <person name="Gonzalez J."/>
            <person name="Henrissat B."/>
            <person name="Kuo A."/>
            <person name="Liang C."/>
            <person name="Lipzen A."/>
            <person name="Lutzoni F."/>
            <person name="Magnuson J."/>
            <person name="Mondo S."/>
            <person name="Nolan M."/>
            <person name="Ohm R."/>
            <person name="Pangilinan J."/>
            <person name="Park H.-J."/>
            <person name="Ramirez L."/>
            <person name="Alfaro M."/>
            <person name="Sun H."/>
            <person name="Tritt A."/>
            <person name="Yoshinaga Y."/>
            <person name="Zwiers L.-H."/>
            <person name="Turgeon B."/>
            <person name="Goodwin S."/>
            <person name="Spatafora J."/>
            <person name="Crous P."/>
            <person name="Grigoriev I."/>
        </authorList>
    </citation>
    <scope>NUCLEOTIDE SEQUENCE</scope>
    <source>
        <strain evidence="8">CBS 279.74</strain>
    </source>
</reference>
<feature type="domain" description="Glycosyl hydrolase family 13 catalytic" evidence="7">
    <location>
        <begin position="21"/>
        <end position="407"/>
    </location>
</feature>
<comment type="similarity">
    <text evidence="2">Belongs to the glycosyl hydrolase 13 family.</text>
</comment>
<evidence type="ECO:0000256" key="4">
    <source>
        <dbReference type="ARBA" id="ARBA00022801"/>
    </source>
</evidence>
<dbReference type="Gene3D" id="2.60.40.1180">
    <property type="entry name" value="Golgi alpha-mannosidase II"/>
    <property type="match status" value="1"/>
</dbReference>
<dbReference type="Pfam" id="PF00128">
    <property type="entry name" value="Alpha-amylase"/>
    <property type="match status" value="1"/>
</dbReference>
<dbReference type="PANTHER" id="PTHR43447">
    <property type="entry name" value="ALPHA-AMYLASE"/>
    <property type="match status" value="1"/>
</dbReference>
<evidence type="ECO:0000256" key="5">
    <source>
        <dbReference type="ARBA" id="ARBA00023277"/>
    </source>
</evidence>
<protein>
    <submittedName>
        <fullName evidence="8">Glycoside hydrolase family 13 protein</fullName>
    </submittedName>
</protein>
<keyword evidence="4 8" id="KW-0378">Hydrolase</keyword>
<name>A0A6G1KS13_9PLEO</name>
<dbReference type="InterPro" id="IPR017853">
    <property type="entry name" value="GH"/>
</dbReference>